<feature type="domain" description="Deacetylase PdaC" evidence="3">
    <location>
        <begin position="116"/>
        <end position="218"/>
    </location>
</feature>
<evidence type="ECO:0000313" key="4">
    <source>
        <dbReference type="EMBL" id="RDU37042.1"/>
    </source>
</evidence>
<evidence type="ECO:0000259" key="2">
    <source>
        <dbReference type="Pfam" id="PF11738"/>
    </source>
</evidence>
<dbReference type="InterPro" id="IPR037126">
    <property type="entry name" value="PdaC/RsiV-like_sf"/>
</dbReference>
<reference evidence="4 5" key="1">
    <citation type="submission" date="2018-07" db="EMBL/GenBank/DDBJ databases">
        <title>Bacillus sp. YLB-04 draft genome sequence.</title>
        <authorList>
            <person name="Yu L."/>
            <person name="Tang X."/>
        </authorList>
    </citation>
    <scope>NUCLEOTIDE SEQUENCE [LARGE SCALE GENOMIC DNA]</scope>
    <source>
        <strain evidence="4 5">YLB-04</strain>
    </source>
</reference>
<dbReference type="OrthoDB" id="5637at2"/>
<gene>
    <name evidence="4" type="ORF">DRW41_10160</name>
</gene>
<dbReference type="RefSeq" id="WP_115451870.1">
    <property type="nucleotide sequence ID" value="NZ_QNQT01000003.1"/>
</dbReference>
<protein>
    <submittedName>
        <fullName evidence="4">DUF3298/DUF4163 domain-containing protein</fullName>
    </submittedName>
</protein>
<evidence type="ECO:0000313" key="5">
    <source>
        <dbReference type="Proteomes" id="UP000257144"/>
    </source>
</evidence>
<dbReference type="Pfam" id="PF13739">
    <property type="entry name" value="PdaC"/>
    <property type="match status" value="1"/>
</dbReference>
<feature type="signal peptide" evidence="1">
    <location>
        <begin position="1"/>
        <end position="26"/>
    </location>
</feature>
<dbReference type="Pfam" id="PF11738">
    <property type="entry name" value="DUF3298"/>
    <property type="match status" value="1"/>
</dbReference>
<dbReference type="InterPro" id="IPR021729">
    <property type="entry name" value="DUF3298"/>
</dbReference>
<keyword evidence="1" id="KW-0732">Signal</keyword>
<dbReference type="Proteomes" id="UP000257144">
    <property type="component" value="Unassembled WGS sequence"/>
</dbReference>
<organism evidence="4 5">
    <name type="scientific">Neobacillus piezotolerans</name>
    <dbReference type="NCBI Taxonomy" id="2259171"/>
    <lineage>
        <taxon>Bacteria</taxon>
        <taxon>Bacillati</taxon>
        <taxon>Bacillota</taxon>
        <taxon>Bacilli</taxon>
        <taxon>Bacillales</taxon>
        <taxon>Bacillaceae</taxon>
        <taxon>Neobacillus</taxon>
    </lineage>
</organism>
<dbReference type="Gene3D" id="3.30.565.40">
    <property type="entry name" value="Fervidobacterium nodosum Rt17-B1 like"/>
    <property type="match status" value="1"/>
</dbReference>
<dbReference type="AlphaFoldDB" id="A0A3D8GRX2"/>
<proteinExistence type="predicted"/>
<accession>A0A3D8GRX2</accession>
<dbReference type="Gene3D" id="3.90.640.20">
    <property type="entry name" value="Heat-shock cognate protein, ATPase"/>
    <property type="match status" value="1"/>
</dbReference>
<name>A0A3D8GRX2_9BACI</name>
<keyword evidence="5" id="KW-1185">Reference proteome</keyword>
<evidence type="ECO:0000259" key="3">
    <source>
        <dbReference type="Pfam" id="PF13739"/>
    </source>
</evidence>
<dbReference type="InterPro" id="IPR025303">
    <property type="entry name" value="PdaC"/>
</dbReference>
<comment type="caution">
    <text evidence="4">The sequence shown here is derived from an EMBL/GenBank/DDBJ whole genome shotgun (WGS) entry which is preliminary data.</text>
</comment>
<evidence type="ECO:0000256" key="1">
    <source>
        <dbReference type="SAM" id="SignalP"/>
    </source>
</evidence>
<feature type="chain" id="PRO_5017762659" evidence="1">
    <location>
        <begin position="27"/>
        <end position="310"/>
    </location>
</feature>
<dbReference type="EMBL" id="QNQT01000003">
    <property type="protein sequence ID" value="RDU37042.1"/>
    <property type="molecule type" value="Genomic_DNA"/>
</dbReference>
<sequence>MKKRLATLALSSALLFGITSPHPTSAKVMWNGSELKKGQIGLLTVVKQTNLLKETDGKITIVRALKPGEVYRNYSFAPGRLGVGAGLFINRDDKITYQTPSKEKLQALGVQINKHKYQGILDYPQVANLISKEAQGKINAALQKHVRNSYKGYVELEKQEQEDRQAYLEQHGKPVPPEENHWYSYEYHVSYEVKYNENNQLSILMYDYMYTGGAHGITGVKSYNFNAVTGEQIHLEQAAGNKAALSKISKYALNELNKSEYTFKPTTLNLSNNTAFYFTPGGITLKFQQYEVAAYAAGMPEVAVPYKIFK</sequence>
<feature type="domain" description="DUF3298" evidence="2">
    <location>
        <begin position="242"/>
        <end position="307"/>
    </location>
</feature>